<dbReference type="AlphaFoldDB" id="A0A401G6A7"/>
<accession>A0A401G6A7</accession>
<sequence>MGDKHLVAASMECFSVSAKNHGSKYLRVFAVANGRVFVKTQPFPHVNETYAAEEHNMNKTSSLGPQALCRVKCLEQTHVQ</sequence>
<evidence type="ECO:0000313" key="1">
    <source>
        <dbReference type="EMBL" id="GBE77700.1"/>
    </source>
</evidence>
<reference evidence="1 2" key="1">
    <citation type="journal article" date="2018" name="Sci. Rep.">
        <title>Genome sequence of the cauliflower mushroom Sparassis crispa (Hanabiratake) and its association with beneficial usage.</title>
        <authorList>
            <person name="Kiyama R."/>
            <person name="Furutani Y."/>
            <person name="Kawaguchi K."/>
            <person name="Nakanishi T."/>
        </authorList>
    </citation>
    <scope>NUCLEOTIDE SEQUENCE [LARGE SCALE GENOMIC DNA]</scope>
</reference>
<name>A0A401G6A7_9APHY</name>
<dbReference type="Proteomes" id="UP000287166">
    <property type="component" value="Unassembled WGS sequence"/>
</dbReference>
<dbReference type="GeneID" id="38774617"/>
<dbReference type="InParanoid" id="A0A401G6A7"/>
<dbReference type="RefSeq" id="XP_027608613.1">
    <property type="nucleotide sequence ID" value="XM_027752812.1"/>
</dbReference>
<dbReference type="EMBL" id="BFAD01000001">
    <property type="protein sequence ID" value="GBE77700.1"/>
    <property type="molecule type" value="Genomic_DNA"/>
</dbReference>
<gene>
    <name evidence="1" type="ORF">SCP_0105820</name>
</gene>
<proteinExistence type="predicted"/>
<organism evidence="1 2">
    <name type="scientific">Sparassis crispa</name>
    <dbReference type="NCBI Taxonomy" id="139825"/>
    <lineage>
        <taxon>Eukaryota</taxon>
        <taxon>Fungi</taxon>
        <taxon>Dikarya</taxon>
        <taxon>Basidiomycota</taxon>
        <taxon>Agaricomycotina</taxon>
        <taxon>Agaricomycetes</taxon>
        <taxon>Polyporales</taxon>
        <taxon>Sparassidaceae</taxon>
        <taxon>Sparassis</taxon>
    </lineage>
</organism>
<protein>
    <submittedName>
        <fullName evidence="1">Uncharacterized protein</fullName>
    </submittedName>
</protein>
<comment type="caution">
    <text evidence="1">The sequence shown here is derived from an EMBL/GenBank/DDBJ whole genome shotgun (WGS) entry which is preliminary data.</text>
</comment>
<keyword evidence="2" id="KW-1185">Reference proteome</keyword>
<evidence type="ECO:0000313" key="2">
    <source>
        <dbReference type="Proteomes" id="UP000287166"/>
    </source>
</evidence>